<evidence type="ECO:0000259" key="1">
    <source>
        <dbReference type="PROSITE" id="PS51662"/>
    </source>
</evidence>
<proteinExistence type="predicted"/>
<dbReference type="RefSeq" id="WP_090122878.1">
    <property type="nucleotide sequence ID" value="NZ_FNNJ01000004.1"/>
</dbReference>
<reference evidence="2 3" key="1">
    <citation type="submission" date="2016-10" db="EMBL/GenBank/DDBJ databases">
        <authorList>
            <person name="de Groot N.N."/>
        </authorList>
    </citation>
    <scope>NUCLEOTIDE SEQUENCE [LARGE SCALE GENOMIC DNA]</scope>
    <source>
        <strain evidence="2 3">DSM 24956</strain>
    </source>
</reference>
<dbReference type="Gene3D" id="2.120.10.30">
    <property type="entry name" value="TolB, C-terminal domain"/>
    <property type="match status" value="1"/>
</dbReference>
<protein>
    <submittedName>
        <fullName evidence="2">3-phytase</fullName>
    </submittedName>
</protein>
<dbReference type="InterPro" id="IPR011042">
    <property type="entry name" value="6-blade_b-propeller_TolB-like"/>
</dbReference>
<dbReference type="STRING" id="762486.SAMN05444411_10489"/>
<feature type="domain" description="BPP" evidence="1">
    <location>
        <begin position="25"/>
        <end position="353"/>
    </location>
</feature>
<accession>A0A1H3ACL1</accession>
<keyword evidence="3" id="KW-1185">Reference proteome</keyword>
<dbReference type="Pfam" id="PF02333">
    <property type="entry name" value="Phytase"/>
    <property type="match status" value="1"/>
</dbReference>
<evidence type="ECO:0000313" key="3">
    <source>
        <dbReference type="Proteomes" id="UP000199595"/>
    </source>
</evidence>
<evidence type="ECO:0000313" key="2">
    <source>
        <dbReference type="EMBL" id="SDX27305.1"/>
    </source>
</evidence>
<dbReference type="InterPro" id="IPR003431">
    <property type="entry name" value="B-propeller_Phytase"/>
</dbReference>
<dbReference type="OrthoDB" id="8696437at2"/>
<dbReference type="PROSITE" id="PS51662">
    <property type="entry name" value="BP_PHYTASE"/>
    <property type="match status" value="1"/>
</dbReference>
<dbReference type="SUPFAM" id="SSF50956">
    <property type="entry name" value="Thermostable phytase (3-phytase)"/>
    <property type="match status" value="1"/>
</dbReference>
<dbReference type="AlphaFoldDB" id="A0A1H3ACL1"/>
<gene>
    <name evidence="2" type="ORF">SAMN05444411_10489</name>
</gene>
<organism evidence="2 3">
    <name type="scientific">Lutibacter oricola</name>
    <dbReference type="NCBI Taxonomy" id="762486"/>
    <lineage>
        <taxon>Bacteria</taxon>
        <taxon>Pseudomonadati</taxon>
        <taxon>Bacteroidota</taxon>
        <taxon>Flavobacteriia</taxon>
        <taxon>Flavobacteriales</taxon>
        <taxon>Flavobacteriaceae</taxon>
        <taxon>Lutibacter</taxon>
    </lineage>
</organism>
<dbReference type="Proteomes" id="UP000199595">
    <property type="component" value="Unassembled WGS sequence"/>
</dbReference>
<dbReference type="EMBL" id="FNNJ01000004">
    <property type="protein sequence ID" value="SDX27305.1"/>
    <property type="molecule type" value="Genomic_DNA"/>
</dbReference>
<dbReference type="PROSITE" id="PS51257">
    <property type="entry name" value="PROKAR_LIPOPROTEIN"/>
    <property type="match status" value="1"/>
</dbReference>
<dbReference type="GO" id="GO:0016158">
    <property type="term" value="F:inositol hexakisphosphate 3-phosphatase activity"/>
    <property type="evidence" value="ECO:0007669"/>
    <property type="project" value="InterPro"/>
</dbReference>
<name>A0A1H3ACL1_9FLAO</name>
<sequence>MKKIILILVFIVTVLSCKVGVVNQKEMQLKPVVNLVADFETDPVSKSDDAADDSCIWIHKKDVSKSTIIGTNKQEGLVVYNLQGKEIYNYPIGRVNNVDLRDNFMFKGKKVTVVSSSNRTYNTITLHIVNENTGELIDVTKRPIVSSVNEVYGLGMYKSPKTGKFYVIVNSKDGGVEQWEIFEDKGYIDAKVVRNIVVGGQTEGVVCDDYYGNLYIGEEENALWKYNAEPNKGNKRTKIISTEDLNMKADFEGITIYDSGKGEGYVILSSQGNNSYAVFDRISNQYKGSFLLKDGKSIDGTYDTDGIDVTNVNFGGNYTKGFFVAQDGANTKGKDSLNQNFKIINWKKIEEGLKLQ</sequence>